<dbReference type="GeneID" id="8999187"/>
<feature type="transmembrane region" description="Helical" evidence="1">
    <location>
        <begin position="167"/>
        <end position="187"/>
    </location>
</feature>
<dbReference type="RefSeq" id="XP_002770620.1">
    <property type="nucleotide sequence ID" value="XM_002770574.1"/>
</dbReference>
<proteinExistence type="predicted"/>
<accession>B5RUQ7</accession>
<dbReference type="VEuPathDB" id="FungiDB:DEHA2G11660g"/>
<keyword evidence="3" id="KW-1185">Reference proteome</keyword>
<dbReference type="HOGENOM" id="CLU_050574_0_0_1"/>
<dbReference type="EMBL" id="CR382139">
    <property type="protein sequence ID" value="CAR65954.1"/>
    <property type="molecule type" value="Genomic_DNA"/>
</dbReference>
<dbReference type="KEGG" id="dha:DEHA2G11660g"/>
<evidence type="ECO:0000313" key="3">
    <source>
        <dbReference type="Proteomes" id="UP000000599"/>
    </source>
</evidence>
<dbReference type="Proteomes" id="UP000000599">
    <property type="component" value="Chromosome G"/>
</dbReference>
<keyword evidence="1" id="KW-0812">Transmembrane</keyword>
<keyword evidence="1" id="KW-0472">Membrane</keyword>
<organism evidence="2 3">
    <name type="scientific">Debaryomyces hansenii (strain ATCC 36239 / CBS 767 / BCRC 21394 / JCM 1990 / NBRC 0083 / IGC 2968)</name>
    <name type="common">Yeast</name>
    <name type="synonym">Torulaspora hansenii</name>
    <dbReference type="NCBI Taxonomy" id="284592"/>
    <lineage>
        <taxon>Eukaryota</taxon>
        <taxon>Fungi</taxon>
        <taxon>Dikarya</taxon>
        <taxon>Ascomycota</taxon>
        <taxon>Saccharomycotina</taxon>
        <taxon>Pichiomycetes</taxon>
        <taxon>Debaryomycetaceae</taxon>
        <taxon>Debaryomyces</taxon>
    </lineage>
</organism>
<dbReference type="OrthoDB" id="4095634at2759"/>
<protein>
    <submittedName>
        <fullName evidence="2">DEHA2G11660p</fullName>
    </submittedName>
</protein>
<keyword evidence="1" id="KW-1133">Transmembrane helix</keyword>
<gene>
    <name evidence="2" type="ordered locus">DEHA2G11660g</name>
</gene>
<evidence type="ECO:0000256" key="1">
    <source>
        <dbReference type="SAM" id="Phobius"/>
    </source>
</evidence>
<dbReference type="eggNOG" id="ENOG502S7HG">
    <property type="taxonomic scope" value="Eukaryota"/>
</dbReference>
<dbReference type="AlphaFoldDB" id="B5RUQ7"/>
<feature type="transmembrane region" description="Helical" evidence="1">
    <location>
        <begin position="131"/>
        <end position="155"/>
    </location>
</feature>
<dbReference type="InParanoid" id="B5RUQ7"/>
<feature type="transmembrane region" description="Helical" evidence="1">
    <location>
        <begin position="45"/>
        <end position="69"/>
    </location>
</feature>
<name>B5RUQ7_DEBHA</name>
<sequence>MVLTYNRKHLEEGLVDNNGDDAEVERNYSKELTTRDYKAVVEKSMIVIVCGLMLTLMLMLIFIFIISIFSEPETSLVSNSSVDMLTESYNTDLVNVESGVSNNENLYPSKNMERYMSLDKRGWRQDAVDGAITMFASVSVNVFSTLIVSCSPSFLDYFGIVVPEAMVLRISVCAWSLGIAALVSYAGSLMQAHRANGGWQFDNGSGSANDKRFIGAFEEVFGTAGVFPLFDDMFIVNGTPIGSNHFNKRDEYLDHGIDVKSLIHMNDTEMVHMAYTFYVESHDHNKSVVAEINALEDAIETWKRCGTSDYCRSSRNVWLDANSTSLHKRDGGDWASYNDWGFNGGYVNDWWSWDEFKHGAQAMQGDNSNVEHVQPCTNDARCYAAASKYCLAGGMSSNRKQDSAWVGEVYLNSYGGIDGECFNG</sequence>
<reference evidence="2 3" key="1">
    <citation type="journal article" date="2004" name="Nature">
        <title>Genome evolution in yeasts.</title>
        <authorList>
            <consortium name="Genolevures"/>
            <person name="Dujon B."/>
            <person name="Sherman D."/>
            <person name="Fischer G."/>
            <person name="Durrens P."/>
            <person name="Casaregola S."/>
            <person name="Lafontaine I."/>
            <person name="de Montigny J."/>
            <person name="Marck C."/>
            <person name="Neuveglise C."/>
            <person name="Talla E."/>
            <person name="Goffard N."/>
            <person name="Frangeul L."/>
            <person name="Aigle M."/>
            <person name="Anthouard V."/>
            <person name="Babour A."/>
            <person name="Barbe V."/>
            <person name="Barnay S."/>
            <person name="Blanchin S."/>
            <person name="Beckerich J.M."/>
            <person name="Beyne E."/>
            <person name="Bleykasten C."/>
            <person name="Boisrame A."/>
            <person name="Boyer J."/>
            <person name="Cattolico L."/>
            <person name="Confanioleri F."/>
            <person name="de Daruvar A."/>
            <person name="Despons L."/>
            <person name="Fabre E."/>
            <person name="Fairhead C."/>
            <person name="Ferry-Dumazet H."/>
            <person name="Groppi A."/>
            <person name="Hantraye F."/>
            <person name="Hennequin C."/>
            <person name="Jauniaux N."/>
            <person name="Joyet P."/>
            <person name="Kachouri R."/>
            <person name="Kerrest A."/>
            <person name="Koszul R."/>
            <person name="Lemaire M."/>
            <person name="Lesur I."/>
            <person name="Ma L."/>
            <person name="Muller H."/>
            <person name="Nicaud J.M."/>
            <person name="Nikolski M."/>
            <person name="Oztas S."/>
            <person name="Ozier-Kalogeropoulos O."/>
            <person name="Pellenz S."/>
            <person name="Potier S."/>
            <person name="Richard G.F."/>
            <person name="Straub M.L."/>
            <person name="Suleau A."/>
            <person name="Swennene D."/>
            <person name="Tekaia F."/>
            <person name="Wesolowski-Louvel M."/>
            <person name="Westhof E."/>
            <person name="Wirth B."/>
            <person name="Zeniou-Meyer M."/>
            <person name="Zivanovic I."/>
            <person name="Bolotin-Fukuhara M."/>
            <person name="Thierry A."/>
            <person name="Bouchier C."/>
            <person name="Caudron B."/>
            <person name="Scarpelli C."/>
            <person name="Gaillardin C."/>
            <person name="Weissenbach J."/>
            <person name="Wincker P."/>
            <person name="Souciet J.L."/>
        </authorList>
    </citation>
    <scope>NUCLEOTIDE SEQUENCE [LARGE SCALE GENOMIC DNA]</scope>
    <source>
        <strain evidence="3">ATCC 36239 / CBS 767 / BCRC 21394 / JCM 1990 / NBRC 0083 / IGC 2968</strain>
    </source>
</reference>
<evidence type="ECO:0000313" key="2">
    <source>
        <dbReference type="EMBL" id="CAR65954.1"/>
    </source>
</evidence>
<dbReference type="OMA" id="AHIMANA"/>